<dbReference type="Pfam" id="PF00128">
    <property type="entry name" value="Alpha-amylase"/>
    <property type="match status" value="2"/>
</dbReference>
<dbReference type="InterPro" id="IPR006047">
    <property type="entry name" value="GH13_cat_dom"/>
</dbReference>
<dbReference type="OrthoDB" id="1740265at2759"/>
<feature type="compositionally biased region" description="Polar residues" evidence="1">
    <location>
        <begin position="66"/>
        <end position="75"/>
    </location>
</feature>
<feature type="region of interest" description="Disordered" evidence="1">
    <location>
        <begin position="1"/>
        <end position="75"/>
    </location>
</feature>
<gene>
    <name evidence="4" type="ORF">HCN44_001955</name>
</gene>
<feature type="region of interest" description="Disordered" evidence="1">
    <location>
        <begin position="92"/>
        <end position="117"/>
    </location>
</feature>
<accession>A0A834Y249</accession>
<organism evidence="4 5">
    <name type="scientific">Aphidius gifuensis</name>
    <name type="common">Parasitoid wasp</name>
    <dbReference type="NCBI Taxonomy" id="684658"/>
    <lineage>
        <taxon>Eukaryota</taxon>
        <taxon>Metazoa</taxon>
        <taxon>Ecdysozoa</taxon>
        <taxon>Arthropoda</taxon>
        <taxon>Hexapoda</taxon>
        <taxon>Insecta</taxon>
        <taxon>Pterygota</taxon>
        <taxon>Neoptera</taxon>
        <taxon>Endopterygota</taxon>
        <taxon>Hymenoptera</taxon>
        <taxon>Apocrita</taxon>
        <taxon>Ichneumonoidea</taxon>
        <taxon>Braconidae</taxon>
        <taxon>Aphidiinae</taxon>
        <taxon>Aphidius</taxon>
    </lineage>
</organism>
<name>A0A834Y249_APHGI</name>
<dbReference type="PANTHER" id="PTHR10357:SF225">
    <property type="entry name" value="MALTASE 1-LIKE PROTEIN"/>
    <property type="match status" value="1"/>
</dbReference>
<dbReference type="SMART" id="SM00642">
    <property type="entry name" value="Aamy"/>
    <property type="match status" value="1"/>
</dbReference>
<dbReference type="Gene3D" id="3.20.20.80">
    <property type="entry name" value="Glycosidases"/>
    <property type="match status" value="2"/>
</dbReference>
<keyword evidence="2" id="KW-0472">Membrane</keyword>
<evidence type="ECO:0000259" key="3">
    <source>
        <dbReference type="SMART" id="SM00642"/>
    </source>
</evidence>
<feature type="compositionally biased region" description="Basic and acidic residues" evidence="1">
    <location>
        <begin position="94"/>
        <end position="104"/>
    </location>
</feature>
<dbReference type="AlphaFoldDB" id="A0A834Y249"/>
<comment type="caution">
    <text evidence="4">The sequence shown here is derived from an EMBL/GenBank/DDBJ whole genome shotgun (WGS) entry which is preliminary data.</text>
</comment>
<reference evidence="4 5" key="1">
    <citation type="submission" date="2020-08" db="EMBL/GenBank/DDBJ databases">
        <title>Aphidius gifuensis genome sequencing and assembly.</title>
        <authorList>
            <person name="Du Z."/>
        </authorList>
    </citation>
    <scope>NUCLEOTIDE SEQUENCE [LARGE SCALE GENOMIC DNA]</scope>
    <source>
        <strain evidence="4">YNYX2018</strain>
        <tissue evidence="4">Adults</tissue>
    </source>
</reference>
<keyword evidence="2" id="KW-0812">Transmembrane</keyword>
<dbReference type="InterPro" id="IPR017853">
    <property type="entry name" value="GH"/>
</dbReference>
<evidence type="ECO:0000256" key="1">
    <source>
        <dbReference type="SAM" id="MobiDB-lite"/>
    </source>
</evidence>
<protein>
    <recommendedName>
        <fullName evidence="3">Glycosyl hydrolase family 13 catalytic domain-containing protein</fullName>
    </recommendedName>
</protein>
<proteinExistence type="predicted"/>
<feature type="domain" description="Glycosyl hydrolase family 13 catalytic" evidence="3">
    <location>
        <begin position="220"/>
        <end position="605"/>
    </location>
</feature>
<dbReference type="SUPFAM" id="SSF51445">
    <property type="entry name" value="(Trans)glycosidases"/>
    <property type="match status" value="1"/>
</dbReference>
<dbReference type="Proteomes" id="UP000639338">
    <property type="component" value="Unassembled WGS sequence"/>
</dbReference>
<evidence type="ECO:0000313" key="4">
    <source>
        <dbReference type="EMBL" id="KAF7996323.1"/>
    </source>
</evidence>
<feature type="transmembrane region" description="Helical" evidence="2">
    <location>
        <begin position="180"/>
        <end position="200"/>
    </location>
</feature>
<evidence type="ECO:0000313" key="5">
    <source>
        <dbReference type="Proteomes" id="UP000639338"/>
    </source>
</evidence>
<keyword evidence="5" id="KW-1185">Reference proteome</keyword>
<dbReference type="PANTHER" id="PTHR10357">
    <property type="entry name" value="ALPHA-AMYLASE FAMILY MEMBER"/>
    <property type="match status" value="1"/>
</dbReference>
<dbReference type="EMBL" id="JACMRX010000001">
    <property type="protein sequence ID" value="KAF7996323.1"/>
    <property type="molecule type" value="Genomic_DNA"/>
</dbReference>
<dbReference type="GO" id="GO:0005975">
    <property type="term" value="P:carbohydrate metabolic process"/>
    <property type="evidence" value="ECO:0007669"/>
    <property type="project" value="InterPro"/>
</dbReference>
<feature type="compositionally biased region" description="Basic and acidic residues" evidence="1">
    <location>
        <begin position="14"/>
        <end position="24"/>
    </location>
</feature>
<keyword evidence="2" id="KW-1133">Transmembrane helix</keyword>
<evidence type="ECO:0000256" key="2">
    <source>
        <dbReference type="SAM" id="Phobius"/>
    </source>
</evidence>
<sequence length="703" mass="80007">MDTKKSETSQSSPRTERHFINRDPQDEETSDCPLLTPSPPPGETPDPLKTTTMFNPLEGTPLEMTPTPTLNNLNSEDGLKAFMSIVNSNNIKLTNDEPSSRDPMVESSSSEDSTTKEPVCTQLLTQLNTAYQHLAPDAQAIFYNQDNGGKLDNGIQLVVPKPPKDYKFSKWNWPKIRQSCFILTVSFFIAITLTAIRGILTLPTRCEAQTEWWQGKIFYEIFPASFQDSLKGSDGIGDIRGITMRIDYLKNMGVKAIRLNSIFSSTHYPEQYENINSLTRISDNLGTIEDFDNLVDSLHKNNMTLIIDIPSYPFIESFKIGIDMKRKKNFLLNNIIDDDDENYINKRIKRQNINDKMNKLLSSLFDINEPMTDKLISSNYVDSDSHDNELTSALNYWVKKNVDGFYLKGLEEYVEDSEFVNYLNEWRHTVKRPKILMCHWKTYQMANDLVKSSIVKTMDLLDATIVVSNGTRDIKRQIDQVIKSSLFSIDTIRPWIHWSVGGIDMSRMTSTLQVKNATSAAMIMEMMLPGTSNIFYGDEIGMVDCECEDHRDLLHVHNLPPMSWDLINNSGEKFSSHGVMPWLPNTGQPVLTNIKDAVKKMAHLRQTISTIVVDSAFKHGHSVANCDVRFADDELIVIERSYPRLNTYVMVANFSNRTIAKDFSSLYYEGHIVVGPEIKINQSVYFKELAILPGEAFVIKLKK</sequence>